<reference evidence="2" key="1">
    <citation type="submission" date="2020-10" db="EMBL/GenBank/DDBJ databases">
        <authorList>
            <person name="Gilroy R."/>
        </authorList>
    </citation>
    <scope>NUCLEOTIDE SEQUENCE</scope>
    <source>
        <strain evidence="2">7293</strain>
    </source>
</reference>
<dbReference type="AlphaFoldDB" id="A0A9D9H554"/>
<dbReference type="Pfam" id="PF13276">
    <property type="entry name" value="HTH_21"/>
    <property type="match status" value="1"/>
</dbReference>
<accession>A0A9D9H554</accession>
<proteinExistence type="predicted"/>
<dbReference type="GO" id="GO:0003676">
    <property type="term" value="F:nucleic acid binding"/>
    <property type="evidence" value="ECO:0007669"/>
    <property type="project" value="InterPro"/>
</dbReference>
<dbReference type="Pfam" id="PF00665">
    <property type="entry name" value="rve"/>
    <property type="match status" value="1"/>
</dbReference>
<dbReference type="CDD" id="cd00093">
    <property type="entry name" value="HTH_XRE"/>
    <property type="match status" value="1"/>
</dbReference>
<dbReference type="NCBIfam" id="NF033516">
    <property type="entry name" value="transpos_IS3"/>
    <property type="match status" value="1"/>
</dbReference>
<reference evidence="2" key="2">
    <citation type="journal article" date="2021" name="PeerJ">
        <title>Extensive microbial diversity within the chicken gut microbiome revealed by metagenomics and culture.</title>
        <authorList>
            <person name="Gilroy R."/>
            <person name="Ravi A."/>
            <person name="Getino M."/>
            <person name="Pursley I."/>
            <person name="Horton D.L."/>
            <person name="Alikhan N.F."/>
            <person name="Baker D."/>
            <person name="Gharbi K."/>
            <person name="Hall N."/>
            <person name="Watson M."/>
            <person name="Adriaenssens E.M."/>
            <person name="Foster-Nyarko E."/>
            <person name="Jarju S."/>
            <person name="Secka A."/>
            <person name="Antonio M."/>
            <person name="Oren A."/>
            <person name="Chaudhuri R.R."/>
            <person name="La Ragione R."/>
            <person name="Hildebrand F."/>
            <person name="Pallen M.J."/>
        </authorList>
    </citation>
    <scope>NUCLEOTIDE SEQUENCE</scope>
    <source>
        <strain evidence="2">7293</strain>
    </source>
</reference>
<dbReference type="InterPro" id="IPR036397">
    <property type="entry name" value="RNaseH_sf"/>
</dbReference>
<feature type="non-terminal residue" evidence="2">
    <location>
        <position position="246"/>
    </location>
</feature>
<organism evidence="2 3">
    <name type="scientific">Candidatus Ornithospirochaeta stercoripullorum</name>
    <dbReference type="NCBI Taxonomy" id="2840899"/>
    <lineage>
        <taxon>Bacteria</taxon>
        <taxon>Pseudomonadati</taxon>
        <taxon>Spirochaetota</taxon>
        <taxon>Spirochaetia</taxon>
        <taxon>Spirochaetales</taxon>
        <taxon>Spirochaetaceae</taxon>
        <taxon>Spirochaetaceae incertae sedis</taxon>
        <taxon>Candidatus Ornithospirochaeta</taxon>
    </lineage>
</organism>
<protein>
    <submittedName>
        <fullName evidence="2">IS3 family transposase</fullName>
    </submittedName>
</protein>
<dbReference type="Gene3D" id="3.30.420.10">
    <property type="entry name" value="Ribonuclease H-like superfamily/Ribonuclease H"/>
    <property type="match status" value="1"/>
</dbReference>
<dbReference type="InterPro" id="IPR001584">
    <property type="entry name" value="Integrase_cat-core"/>
</dbReference>
<dbReference type="Proteomes" id="UP000823615">
    <property type="component" value="Unassembled WGS sequence"/>
</dbReference>
<dbReference type="GO" id="GO:0015074">
    <property type="term" value="P:DNA integration"/>
    <property type="evidence" value="ECO:0007669"/>
    <property type="project" value="InterPro"/>
</dbReference>
<feature type="domain" description="Integrase catalytic" evidence="1">
    <location>
        <begin position="120"/>
        <end position="246"/>
    </location>
</feature>
<comment type="caution">
    <text evidence="2">The sequence shown here is derived from an EMBL/GenBank/DDBJ whole genome shotgun (WGS) entry which is preliminary data.</text>
</comment>
<dbReference type="PANTHER" id="PTHR46889">
    <property type="entry name" value="TRANSPOSASE INSF FOR INSERTION SEQUENCE IS3B-RELATED"/>
    <property type="match status" value="1"/>
</dbReference>
<evidence type="ECO:0000313" key="2">
    <source>
        <dbReference type="EMBL" id="MBO8435592.1"/>
    </source>
</evidence>
<dbReference type="EMBL" id="JADIMT010000021">
    <property type="protein sequence ID" value="MBO8435592.1"/>
    <property type="molecule type" value="Genomic_DNA"/>
</dbReference>
<dbReference type="InterPro" id="IPR001387">
    <property type="entry name" value="Cro/C1-type_HTH"/>
</dbReference>
<dbReference type="PANTHER" id="PTHR46889:SF5">
    <property type="entry name" value="INTEGRASE PROTEIN"/>
    <property type="match status" value="1"/>
</dbReference>
<dbReference type="SUPFAM" id="SSF53098">
    <property type="entry name" value="Ribonuclease H-like"/>
    <property type="match status" value="1"/>
</dbReference>
<dbReference type="InterPro" id="IPR025948">
    <property type="entry name" value="HTH-like_dom"/>
</dbReference>
<gene>
    <name evidence="2" type="ORF">IAA97_01245</name>
</gene>
<sequence>MKELSETKGYSIKKMCRLLGVSRSAYYHWLKNPESLNERENSRLSKLLKEIHDKHPDMGYRRLGDELSRKCGFRINDKRSLRLCRAGRIQSSIKWKPKCCTRAAKAAAHIEDNILNREFTASAPNQKWLTDVSEFKYYENDEIRKVYLSAILDLYDRKIVAYRISDSNDNPLVMNTFSDAFSKEPEARPLCHSDRGFQYTSSQFFSLMQEHGCKHSMSRIAHCIDNGPMEGSWGILKRESYYGRKF</sequence>
<evidence type="ECO:0000313" key="3">
    <source>
        <dbReference type="Proteomes" id="UP000823615"/>
    </source>
</evidence>
<dbReference type="InterPro" id="IPR050900">
    <property type="entry name" value="Transposase_IS3/IS150/IS904"/>
</dbReference>
<dbReference type="PROSITE" id="PS50994">
    <property type="entry name" value="INTEGRASE"/>
    <property type="match status" value="1"/>
</dbReference>
<evidence type="ECO:0000259" key="1">
    <source>
        <dbReference type="PROSITE" id="PS50994"/>
    </source>
</evidence>
<name>A0A9D9H554_9SPIO</name>
<dbReference type="InterPro" id="IPR012337">
    <property type="entry name" value="RNaseH-like_sf"/>
</dbReference>
<dbReference type="InterPro" id="IPR048020">
    <property type="entry name" value="Transpos_IS3"/>
</dbReference>